<name>A0ACC2NBK5_9HYME</name>
<organism evidence="1 2">
    <name type="scientific">Eretmocerus hayati</name>
    <dbReference type="NCBI Taxonomy" id="131215"/>
    <lineage>
        <taxon>Eukaryota</taxon>
        <taxon>Metazoa</taxon>
        <taxon>Ecdysozoa</taxon>
        <taxon>Arthropoda</taxon>
        <taxon>Hexapoda</taxon>
        <taxon>Insecta</taxon>
        <taxon>Pterygota</taxon>
        <taxon>Neoptera</taxon>
        <taxon>Endopterygota</taxon>
        <taxon>Hymenoptera</taxon>
        <taxon>Apocrita</taxon>
        <taxon>Proctotrupomorpha</taxon>
        <taxon>Chalcidoidea</taxon>
        <taxon>Aphelinidae</taxon>
        <taxon>Aphelininae</taxon>
        <taxon>Eretmocerus</taxon>
    </lineage>
</organism>
<evidence type="ECO:0000313" key="1">
    <source>
        <dbReference type="EMBL" id="KAJ8668545.1"/>
    </source>
</evidence>
<sequence>MLQALRHQDGQRAVNDDPILQRYVPVNAHTFNYQLRDNITPDALEATREALEVIIGEKGVHHGNVVRLLDEVKDTLDLASMRYLRKTALPRRPRELAKMLQSILQRYVPVNARSFNYQLRDNITPDALEATREALEVIIGEEGVHHGNVVRLLDEVKDTLDLASMRYLRKTALPRRPRELAKMLQSILQRYVPVNARSFNYQLRDNITPDALEATREALEVIIGEEGVHHGNVVRLLDEVKDTLDLASMRYLRKTALPRRPRELAKMLQSILQRYVPVNARSFNYQLRDNITPDALEATREALEVIIGEEGVHHGNVVRLLDEVKDTLDLASMRYLRKTALPGRPRELAKMLQSILQRYVPVNARTFNYQLRDNITPGPLEATREALEVIIGEEGVHHGNVVRLLDEVKDTLDLASMRYLRKTALPRRPRELAKMLQSILQRYVPVNARTFNYQLRDNITPGALEATREALEVIIGEEGVHHGNVVRLLDEVKDTLDLASMRYLRKTALPRRPRELAKMLQSILRIGRNVQADAQIYDYKIRHDVAPDALDRKQLSLRAIIGEAGVHQGNVAQLVQEVKRLLDTGSNKNLQKAPRNRKPLELTKMLLKAFGIRTYYY</sequence>
<dbReference type="EMBL" id="CM056744">
    <property type="protein sequence ID" value="KAJ8668545.1"/>
    <property type="molecule type" value="Genomic_DNA"/>
</dbReference>
<keyword evidence="2" id="KW-1185">Reference proteome</keyword>
<comment type="caution">
    <text evidence="1">The sequence shown here is derived from an EMBL/GenBank/DDBJ whole genome shotgun (WGS) entry which is preliminary data.</text>
</comment>
<reference evidence="1" key="1">
    <citation type="submission" date="2023-04" db="EMBL/GenBank/DDBJ databases">
        <title>A chromosome-level genome assembly of the parasitoid wasp Eretmocerus hayati.</title>
        <authorList>
            <person name="Zhong Y."/>
            <person name="Liu S."/>
            <person name="Liu Y."/>
        </authorList>
    </citation>
    <scope>NUCLEOTIDE SEQUENCE</scope>
    <source>
        <strain evidence="1">ZJU_SS_LIU_2023</strain>
    </source>
</reference>
<proteinExistence type="predicted"/>
<evidence type="ECO:0000313" key="2">
    <source>
        <dbReference type="Proteomes" id="UP001239111"/>
    </source>
</evidence>
<dbReference type="Proteomes" id="UP001239111">
    <property type="component" value="Chromosome 4"/>
</dbReference>
<protein>
    <submittedName>
        <fullName evidence="1">Uncharacterized protein</fullName>
    </submittedName>
</protein>
<accession>A0ACC2NBK5</accession>
<gene>
    <name evidence="1" type="ORF">QAD02_010208</name>
</gene>